<comment type="caution">
    <text evidence="2">The sequence shown here is derived from an EMBL/GenBank/DDBJ whole genome shotgun (WGS) entry which is preliminary data.</text>
</comment>
<gene>
    <name evidence="2" type="ORF">ABID56_002487</name>
</gene>
<name>A0ABV2L0A4_9BACI</name>
<dbReference type="SUPFAM" id="SSF109854">
    <property type="entry name" value="DinB/YfiT-like putative metalloenzymes"/>
    <property type="match status" value="1"/>
</dbReference>
<dbReference type="InterPro" id="IPR024775">
    <property type="entry name" value="DinB-like"/>
</dbReference>
<accession>A0ABV2L0A4</accession>
<keyword evidence="3" id="KW-1185">Reference proteome</keyword>
<dbReference type="EMBL" id="JBEPMX010000016">
    <property type="protein sequence ID" value="MET3684360.1"/>
    <property type="molecule type" value="Genomic_DNA"/>
</dbReference>
<evidence type="ECO:0000313" key="3">
    <source>
        <dbReference type="Proteomes" id="UP001549167"/>
    </source>
</evidence>
<dbReference type="Gene3D" id="1.20.120.450">
    <property type="entry name" value="dinb family like domain"/>
    <property type="match status" value="1"/>
</dbReference>
<evidence type="ECO:0000259" key="1">
    <source>
        <dbReference type="Pfam" id="PF12867"/>
    </source>
</evidence>
<dbReference type="Proteomes" id="UP001549167">
    <property type="component" value="Unassembled WGS sequence"/>
</dbReference>
<dbReference type="RefSeq" id="WP_354221642.1">
    <property type="nucleotide sequence ID" value="NZ_JBEPMX010000016.1"/>
</dbReference>
<protein>
    <recommendedName>
        <fullName evidence="1">DinB-like domain-containing protein</fullName>
    </recommendedName>
</protein>
<sequence length="152" mass="17335">MNEQTIFVDMDFFRNGLIQLTETMSEEELDRIPQGFNNNPRWNIGHALVTTDYLVTNAVGESSQLPAHYPHLFARGTSPQDWEGKTVPTKDELLEQLKANHQSLQQLIQGKLDQSIPFEMFHLKTVEDVVKFSTSHETLHSGIAKTQNQIQS</sequence>
<feature type="domain" description="DinB-like" evidence="1">
    <location>
        <begin position="14"/>
        <end position="143"/>
    </location>
</feature>
<dbReference type="Pfam" id="PF12867">
    <property type="entry name" value="DinB_2"/>
    <property type="match status" value="1"/>
</dbReference>
<evidence type="ECO:0000313" key="2">
    <source>
        <dbReference type="EMBL" id="MET3684360.1"/>
    </source>
</evidence>
<proteinExistence type="predicted"/>
<organism evidence="2 3">
    <name type="scientific">Alkalibacillus flavidus</name>
    <dbReference type="NCBI Taxonomy" id="546021"/>
    <lineage>
        <taxon>Bacteria</taxon>
        <taxon>Bacillati</taxon>
        <taxon>Bacillota</taxon>
        <taxon>Bacilli</taxon>
        <taxon>Bacillales</taxon>
        <taxon>Bacillaceae</taxon>
        <taxon>Alkalibacillus</taxon>
    </lineage>
</organism>
<dbReference type="InterPro" id="IPR034660">
    <property type="entry name" value="DinB/YfiT-like"/>
</dbReference>
<reference evidence="2 3" key="1">
    <citation type="submission" date="2024-06" db="EMBL/GenBank/DDBJ databases">
        <title>Genomic Encyclopedia of Type Strains, Phase IV (KMG-IV): sequencing the most valuable type-strain genomes for metagenomic binning, comparative biology and taxonomic classification.</title>
        <authorList>
            <person name="Goeker M."/>
        </authorList>
    </citation>
    <scope>NUCLEOTIDE SEQUENCE [LARGE SCALE GENOMIC DNA]</scope>
    <source>
        <strain evidence="2 3">DSM 23520</strain>
    </source>
</reference>